<name>A0A979FXI9_HYAAZ</name>
<dbReference type="InterPro" id="IPR052775">
    <property type="entry name" value="IUN_hydrolase"/>
</dbReference>
<gene>
    <name evidence="4" type="primary">LOC108669190</name>
</gene>
<dbReference type="InterPro" id="IPR001910">
    <property type="entry name" value="Inosine/uridine_hydrolase_dom"/>
</dbReference>
<dbReference type="RefSeq" id="XP_047740935.1">
    <property type="nucleotide sequence ID" value="XM_047884979.1"/>
</dbReference>
<comment type="similarity">
    <text evidence="1">Belongs to the IUNH family.</text>
</comment>
<organism evidence="3 4">
    <name type="scientific">Hyalella azteca</name>
    <name type="common">Amphipod</name>
    <dbReference type="NCBI Taxonomy" id="294128"/>
    <lineage>
        <taxon>Eukaryota</taxon>
        <taxon>Metazoa</taxon>
        <taxon>Ecdysozoa</taxon>
        <taxon>Arthropoda</taxon>
        <taxon>Crustacea</taxon>
        <taxon>Multicrustacea</taxon>
        <taxon>Malacostraca</taxon>
        <taxon>Eumalacostraca</taxon>
        <taxon>Peracarida</taxon>
        <taxon>Amphipoda</taxon>
        <taxon>Senticaudata</taxon>
        <taxon>Talitrida</taxon>
        <taxon>Talitroidea</taxon>
        <taxon>Hyalellidae</taxon>
        <taxon>Hyalella</taxon>
    </lineage>
</organism>
<reference evidence="4" key="1">
    <citation type="submission" date="2025-08" db="UniProtKB">
        <authorList>
            <consortium name="RefSeq"/>
        </authorList>
    </citation>
    <scope>IDENTIFICATION</scope>
    <source>
        <tissue evidence="4">Whole organism</tissue>
    </source>
</reference>
<dbReference type="SUPFAM" id="SSF53590">
    <property type="entry name" value="Nucleoside hydrolase"/>
    <property type="match status" value="1"/>
</dbReference>
<dbReference type="Proteomes" id="UP000694843">
    <property type="component" value="Unplaced"/>
</dbReference>
<evidence type="ECO:0000313" key="3">
    <source>
        <dbReference type="Proteomes" id="UP000694843"/>
    </source>
</evidence>
<dbReference type="InterPro" id="IPR036452">
    <property type="entry name" value="Ribo_hydro-like"/>
</dbReference>
<proteinExistence type="inferred from homology"/>
<keyword evidence="4" id="KW-0378">Hydrolase</keyword>
<dbReference type="PANTHER" id="PTHR46190:SF1">
    <property type="entry name" value="SI:CH211-201H21.5"/>
    <property type="match status" value="1"/>
</dbReference>
<dbReference type="GeneID" id="108669190"/>
<feature type="domain" description="Inosine/uridine-preferring nucleoside hydrolase" evidence="2">
    <location>
        <begin position="54"/>
        <end position="386"/>
    </location>
</feature>
<dbReference type="KEGG" id="hazt:108669190"/>
<protein>
    <submittedName>
        <fullName evidence="4">Non-specific ribonucleoside hydrolase RihC isoform X1</fullName>
    </submittedName>
</protein>
<evidence type="ECO:0000256" key="1">
    <source>
        <dbReference type="ARBA" id="ARBA00009176"/>
    </source>
</evidence>
<dbReference type="OrthoDB" id="432381at2759"/>
<sequence>MLYKFNPSNFDFFHFYFLPLRIPRPAHLLNSAGSSSYYNLHYLKAMTSSKLARVIIDTDAGIDDAAAILMLLSANKRSLLHMSAITTVHGNTALHNVNKNVLRLLHCVDMLGQVAVHSGCSTPLVQPYGEQSAQPYHGKDGFGDTNLPHPDLNTHLHPMPAALKIVEEVNAFPGSVHLLAIGPLTNVAVAKMLEPRLLYRLASLHIMGGNTTGRGNKSTCGEFNFLFDAEAAQNVLSSCGLPSDTSTFTDGEGSLCPVFITPLETCIQAVNFPFSLREEYGRHDTPQAKLLNLAQKGCPTEGEYRQWATFDELATARLIDTLVGDAFLPLQDRHSYKPLSTATLDCNVTVELQGSHTRGMMVLDRRQEIPYSIPASLLTGVNVELYKRYLTSVFT</sequence>
<dbReference type="GO" id="GO:0016799">
    <property type="term" value="F:hydrolase activity, hydrolyzing N-glycosyl compounds"/>
    <property type="evidence" value="ECO:0007669"/>
    <property type="project" value="InterPro"/>
</dbReference>
<dbReference type="PANTHER" id="PTHR46190">
    <property type="entry name" value="SI:CH211-201H21.5-RELATED"/>
    <property type="match status" value="1"/>
</dbReference>
<dbReference type="Gene3D" id="3.90.245.10">
    <property type="entry name" value="Ribonucleoside hydrolase-like"/>
    <property type="match status" value="1"/>
</dbReference>
<dbReference type="AlphaFoldDB" id="A0A979FXI9"/>
<accession>A0A979FXI9</accession>
<evidence type="ECO:0000259" key="2">
    <source>
        <dbReference type="Pfam" id="PF01156"/>
    </source>
</evidence>
<keyword evidence="3" id="KW-1185">Reference proteome</keyword>
<evidence type="ECO:0000313" key="4">
    <source>
        <dbReference type="RefSeq" id="XP_047740935.1"/>
    </source>
</evidence>
<dbReference type="Pfam" id="PF01156">
    <property type="entry name" value="IU_nuc_hydro"/>
    <property type="match status" value="1"/>
</dbReference>